<reference evidence="1 2" key="1">
    <citation type="submission" date="2018-11" db="EMBL/GenBank/DDBJ databases">
        <title>Phylogenetic determinants of toxin gene distribution in genomes of Brevibacillus laterosporus.</title>
        <authorList>
            <person name="Glare T.R."/>
            <person name="Durrant A."/>
            <person name="Berry C."/>
            <person name="Palma L."/>
            <person name="Ormskirk M."/>
            <person name="Cox M.O."/>
        </authorList>
    </citation>
    <scope>NUCLEOTIDE SEQUENCE [LARGE SCALE GENOMIC DNA]</scope>
    <source>
        <strain evidence="1 2">1821L</strain>
    </source>
</reference>
<proteinExistence type="predicted"/>
<evidence type="ECO:0000313" key="1">
    <source>
        <dbReference type="EMBL" id="QDX94682.1"/>
    </source>
</evidence>
<protein>
    <submittedName>
        <fullName evidence="1">Uncharacterized protein</fullName>
    </submittedName>
</protein>
<name>A0A518VCG9_BRELA</name>
<evidence type="ECO:0000313" key="2">
    <source>
        <dbReference type="Proteomes" id="UP000319432"/>
    </source>
</evidence>
<dbReference type="EMBL" id="CP033464">
    <property type="protein sequence ID" value="QDX94682.1"/>
    <property type="molecule type" value="Genomic_DNA"/>
</dbReference>
<keyword evidence="2" id="KW-1185">Reference proteome</keyword>
<dbReference type="AlphaFoldDB" id="A0A518VCG9"/>
<accession>A0A518VCG9</accession>
<sequence>MKYLERIVKILDDPSYSETVNKIINNIISESEEDHRIADGIKLYYPETNKRVRIGDRVISNEEEEYWGEQVTRINEDGTINVTSPLDILKGISHKNYRLHTNKNVFFEECANATRKCKTRT</sequence>
<dbReference type="Proteomes" id="UP000319432">
    <property type="component" value="Chromosome"/>
</dbReference>
<organism evidence="1 2">
    <name type="scientific">Brevibacillus laterosporus</name>
    <name type="common">Bacillus laterosporus</name>
    <dbReference type="NCBI Taxonomy" id="1465"/>
    <lineage>
        <taxon>Bacteria</taxon>
        <taxon>Bacillati</taxon>
        <taxon>Bacillota</taxon>
        <taxon>Bacilli</taxon>
        <taxon>Bacillales</taxon>
        <taxon>Paenibacillaceae</taxon>
        <taxon>Brevibacillus</taxon>
    </lineage>
</organism>
<gene>
    <name evidence="1" type="ORF">EEL30_21820</name>
</gene>